<dbReference type="PANTHER" id="PTHR31339">
    <property type="entry name" value="PECTIN LYASE-RELATED"/>
    <property type="match status" value="1"/>
</dbReference>
<evidence type="ECO:0000313" key="8">
    <source>
        <dbReference type="Proteomes" id="UP000031246"/>
    </source>
</evidence>
<dbReference type="InterPro" id="IPR024535">
    <property type="entry name" value="RHGA/B-epi-like_pectate_lyase"/>
</dbReference>
<dbReference type="InterPro" id="IPR011050">
    <property type="entry name" value="Pectin_lyase_fold/virulence"/>
</dbReference>
<dbReference type="Pfam" id="PF12708">
    <property type="entry name" value="Pect-lyase_RHGA_epim"/>
    <property type="match status" value="1"/>
</dbReference>
<organism evidence="7 8">
    <name type="scientific">Pedobacter kyungheensis</name>
    <dbReference type="NCBI Taxonomy" id="1069985"/>
    <lineage>
        <taxon>Bacteria</taxon>
        <taxon>Pseudomonadati</taxon>
        <taxon>Bacteroidota</taxon>
        <taxon>Sphingobacteriia</taxon>
        <taxon>Sphingobacteriales</taxon>
        <taxon>Sphingobacteriaceae</taxon>
        <taxon>Pedobacter</taxon>
    </lineage>
</organism>
<dbReference type="PANTHER" id="PTHR31339:SF9">
    <property type="entry name" value="PLASMIN AND FIBRONECTIN-BINDING PROTEIN A"/>
    <property type="match status" value="1"/>
</dbReference>
<dbReference type="GO" id="GO:0004650">
    <property type="term" value="F:polygalacturonase activity"/>
    <property type="evidence" value="ECO:0007669"/>
    <property type="project" value="InterPro"/>
</dbReference>
<evidence type="ECO:0000256" key="3">
    <source>
        <dbReference type="ARBA" id="ARBA00023295"/>
    </source>
</evidence>
<gene>
    <name evidence="7" type="ORF">OC25_09420</name>
</gene>
<dbReference type="Gene3D" id="2.160.20.10">
    <property type="entry name" value="Single-stranded right-handed beta-helix, Pectin lyase-like"/>
    <property type="match status" value="1"/>
</dbReference>
<keyword evidence="3 4" id="KW-0326">Glycosidase</keyword>
<keyword evidence="5" id="KW-0732">Signal</keyword>
<feature type="domain" description="Rhamnogalacturonase A/B/Epimerase-like pectate lyase" evidence="6">
    <location>
        <begin position="48"/>
        <end position="175"/>
    </location>
</feature>
<keyword evidence="2 4" id="KW-0378">Hydrolase</keyword>
<dbReference type="InterPro" id="IPR006626">
    <property type="entry name" value="PbH1"/>
</dbReference>
<evidence type="ECO:0000256" key="5">
    <source>
        <dbReference type="SAM" id="SignalP"/>
    </source>
</evidence>
<dbReference type="PROSITE" id="PS51257">
    <property type="entry name" value="PROKAR_LIPOPROTEIN"/>
    <property type="match status" value="1"/>
</dbReference>
<keyword evidence="8" id="KW-1185">Reference proteome</keyword>
<dbReference type="RefSeq" id="WP_039474834.1">
    <property type="nucleotide sequence ID" value="NZ_JSYN01000009.1"/>
</dbReference>
<name>A0A0C1FNW3_9SPHI</name>
<evidence type="ECO:0000259" key="6">
    <source>
        <dbReference type="Pfam" id="PF12708"/>
    </source>
</evidence>
<dbReference type="InterPro" id="IPR000743">
    <property type="entry name" value="Glyco_hydro_28"/>
</dbReference>
<evidence type="ECO:0000256" key="4">
    <source>
        <dbReference type="RuleBase" id="RU361169"/>
    </source>
</evidence>
<dbReference type="EMBL" id="JSYN01000009">
    <property type="protein sequence ID" value="KIA94602.1"/>
    <property type="molecule type" value="Genomic_DNA"/>
</dbReference>
<dbReference type="GO" id="GO:0005975">
    <property type="term" value="P:carbohydrate metabolic process"/>
    <property type="evidence" value="ECO:0007669"/>
    <property type="project" value="InterPro"/>
</dbReference>
<dbReference type="Proteomes" id="UP000031246">
    <property type="component" value="Unassembled WGS sequence"/>
</dbReference>
<dbReference type="InterPro" id="IPR051801">
    <property type="entry name" value="GH28_Enzymes"/>
</dbReference>
<protein>
    <submittedName>
        <fullName evidence="7">Glycoside hydrolase</fullName>
    </submittedName>
</protein>
<dbReference type="OrthoDB" id="9795222at2"/>
<comment type="similarity">
    <text evidence="1 4">Belongs to the glycosyl hydrolase 28 family.</text>
</comment>
<feature type="chain" id="PRO_5002145126" evidence="5">
    <location>
        <begin position="29"/>
        <end position="557"/>
    </location>
</feature>
<dbReference type="Pfam" id="PF00295">
    <property type="entry name" value="Glyco_hydro_28"/>
    <property type="match status" value="1"/>
</dbReference>
<dbReference type="AlphaFoldDB" id="A0A0C1FNW3"/>
<feature type="signal peptide" evidence="5">
    <location>
        <begin position="1"/>
        <end position="28"/>
    </location>
</feature>
<evidence type="ECO:0000256" key="2">
    <source>
        <dbReference type="ARBA" id="ARBA00022801"/>
    </source>
</evidence>
<proteinExistence type="inferred from homology"/>
<dbReference type="InterPro" id="IPR012334">
    <property type="entry name" value="Pectin_lyas_fold"/>
</dbReference>
<accession>A0A0C1FNW3</accession>
<sequence>MKQITGSFCRTKIALTCILISAACSAIAQQKQALPVIQQVKFKADTTSITRFGAKGDGLFLNTQSINKAIEAVSQKGGGVVLIPSGLWLTGPIELKSNVNLHLKRDAILQFTADFNQYKLVQGNWEGQPAWRNQSPISGVNLQNIAITGAGIIDGNGGAWRMVKKDKLTETQWKTLVASGGVVRADGKMWYPSEKTVKGSNTKNAGVIEPGKTAADYEDIKDFLRPNLVVLTGCKKVLLEGVTFQNSPAWNLHPLLCEDLTLRNLQVKNPWFAQNGDGVDVESCKNVLIEGSTFDVGDDGICIKSGRDEAGRKRGVPTENVIIRNNVVYHAHGGFVIGSEMSGGAKNIWVYNCSFIGTDIGLRFKTTRGRGGIVENIYVNNINMIDIPGEAILFDMYYAAVDPVPLAGEKREAIKTVTVPVTEATPQFRNFYIKDVVANGAEKAIFFRGLPEMNIKDIHLENVTVQSKKGVEIIEASNIFLKNVKVITNDTNPVVHVQNGTNININGLQYKNGAELLFDITGEKTKGVKITGTDVSKAQKTSAFATGVNQSVLEISK</sequence>
<comment type="caution">
    <text evidence="7">The sequence shown here is derived from an EMBL/GenBank/DDBJ whole genome shotgun (WGS) entry which is preliminary data.</text>
</comment>
<dbReference type="SMART" id="SM00710">
    <property type="entry name" value="PbH1"/>
    <property type="match status" value="4"/>
</dbReference>
<dbReference type="SUPFAM" id="SSF51126">
    <property type="entry name" value="Pectin lyase-like"/>
    <property type="match status" value="1"/>
</dbReference>
<evidence type="ECO:0000256" key="1">
    <source>
        <dbReference type="ARBA" id="ARBA00008834"/>
    </source>
</evidence>
<reference evidence="7 8" key="1">
    <citation type="submission" date="2014-10" db="EMBL/GenBank/DDBJ databases">
        <title>Pedobacter Kyungheensis.</title>
        <authorList>
            <person name="Anderson B.M."/>
            <person name="Newman J.D."/>
        </authorList>
    </citation>
    <scope>NUCLEOTIDE SEQUENCE [LARGE SCALE GENOMIC DNA]</scope>
    <source>
        <strain evidence="7 8">KACC 16221</strain>
    </source>
</reference>
<evidence type="ECO:0000313" key="7">
    <source>
        <dbReference type="EMBL" id="KIA94602.1"/>
    </source>
</evidence>